<evidence type="ECO:0000313" key="2">
    <source>
        <dbReference type="Proteomes" id="UP001062846"/>
    </source>
</evidence>
<gene>
    <name evidence="1" type="ORF">RHMOL_Rhmol08G0143900</name>
</gene>
<comment type="caution">
    <text evidence="1">The sequence shown here is derived from an EMBL/GenBank/DDBJ whole genome shotgun (WGS) entry which is preliminary data.</text>
</comment>
<dbReference type="EMBL" id="CM046395">
    <property type="protein sequence ID" value="KAI8542513.1"/>
    <property type="molecule type" value="Genomic_DNA"/>
</dbReference>
<sequence length="151" mass="17165">MCDALFDWDFPYSGFDSDSDSDSKSCNDKFGLIQLVGDKKPDMELPPSGSPRAYSWSDDDSGCDDDEKPKDRTVPVEKSDGFDVYYTYRMGVSEKTIDASITTCSRRLRWRNTTVVSRSLFLFCIVLCSCFPVGFCSCFMDYPDCLRVITY</sequence>
<dbReference type="Proteomes" id="UP001062846">
    <property type="component" value="Chromosome 8"/>
</dbReference>
<evidence type="ECO:0000313" key="1">
    <source>
        <dbReference type="EMBL" id="KAI8542513.1"/>
    </source>
</evidence>
<name>A0ACC0MQD9_RHOML</name>
<keyword evidence="2" id="KW-1185">Reference proteome</keyword>
<accession>A0ACC0MQD9</accession>
<protein>
    <submittedName>
        <fullName evidence="1">Uncharacterized protein</fullName>
    </submittedName>
</protein>
<proteinExistence type="predicted"/>
<organism evidence="1 2">
    <name type="scientific">Rhododendron molle</name>
    <name type="common">Chinese azalea</name>
    <name type="synonym">Azalea mollis</name>
    <dbReference type="NCBI Taxonomy" id="49168"/>
    <lineage>
        <taxon>Eukaryota</taxon>
        <taxon>Viridiplantae</taxon>
        <taxon>Streptophyta</taxon>
        <taxon>Embryophyta</taxon>
        <taxon>Tracheophyta</taxon>
        <taxon>Spermatophyta</taxon>
        <taxon>Magnoliopsida</taxon>
        <taxon>eudicotyledons</taxon>
        <taxon>Gunneridae</taxon>
        <taxon>Pentapetalae</taxon>
        <taxon>asterids</taxon>
        <taxon>Ericales</taxon>
        <taxon>Ericaceae</taxon>
        <taxon>Ericoideae</taxon>
        <taxon>Rhodoreae</taxon>
        <taxon>Rhododendron</taxon>
    </lineage>
</organism>
<reference evidence="1" key="1">
    <citation type="submission" date="2022-02" db="EMBL/GenBank/DDBJ databases">
        <title>Plant Genome Project.</title>
        <authorList>
            <person name="Zhang R.-G."/>
        </authorList>
    </citation>
    <scope>NUCLEOTIDE SEQUENCE</scope>
    <source>
        <strain evidence="1">AT1</strain>
    </source>
</reference>